<feature type="transmembrane region" description="Helical" evidence="1">
    <location>
        <begin position="7"/>
        <end position="24"/>
    </location>
</feature>
<feature type="transmembrane region" description="Helical" evidence="1">
    <location>
        <begin position="82"/>
        <end position="99"/>
    </location>
</feature>
<comment type="caution">
    <text evidence="2">The sequence shown here is derived from an EMBL/GenBank/DDBJ whole genome shotgun (WGS) entry which is preliminary data.</text>
</comment>
<feature type="transmembrane region" description="Helical" evidence="1">
    <location>
        <begin position="30"/>
        <end position="46"/>
    </location>
</feature>
<organism evidence="2 3">
    <name type="scientific">Candidatus Shapirobacteria bacterium CG08_land_8_20_14_0_20_39_18</name>
    <dbReference type="NCBI Taxonomy" id="1974883"/>
    <lineage>
        <taxon>Bacteria</taxon>
        <taxon>Candidatus Shapironibacteriota</taxon>
    </lineage>
</organism>
<gene>
    <name evidence="2" type="ORF">COT44_04810</name>
</gene>
<sequence>MENIKNFLILIIAGIGIFFDIFVFRFTSDLLILFLIGLWTILAYRYKFKGRVSIAGALIFLTMCPFLLIFKKDLVAEKSAIWAYMFLVVGVIQMIIEYVKENRY</sequence>
<dbReference type="EMBL" id="PEYO01000022">
    <property type="protein sequence ID" value="PIU03185.1"/>
    <property type="molecule type" value="Genomic_DNA"/>
</dbReference>
<dbReference type="Proteomes" id="UP000228996">
    <property type="component" value="Unassembled WGS sequence"/>
</dbReference>
<keyword evidence="1" id="KW-1133">Transmembrane helix</keyword>
<keyword evidence="1" id="KW-0812">Transmembrane</keyword>
<proteinExistence type="predicted"/>
<evidence type="ECO:0000313" key="3">
    <source>
        <dbReference type="Proteomes" id="UP000228996"/>
    </source>
</evidence>
<name>A0A2M6XC15_9BACT</name>
<reference evidence="3" key="1">
    <citation type="submission" date="2017-09" db="EMBL/GenBank/DDBJ databases">
        <title>Depth-based differentiation of microbial function through sediment-hosted aquifers and enrichment of novel symbionts in the deep terrestrial subsurface.</title>
        <authorList>
            <person name="Probst A.J."/>
            <person name="Ladd B."/>
            <person name="Jarett J.K."/>
            <person name="Geller-Mcgrath D.E."/>
            <person name="Sieber C.M.K."/>
            <person name="Emerson J.B."/>
            <person name="Anantharaman K."/>
            <person name="Thomas B.C."/>
            <person name="Malmstrom R."/>
            <person name="Stieglmeier M."/>
            <person name="Klingl A."/>
            <person name="Woyke T."/>
            <person name="Ryan C.M."/>
            <person name="Banfield J.F."/>
        </authorList>
    </citation>
    <scope>NUCLEOTIDE SEQUENCE [LARGE SCALE GENOMIC DNA]</scope>
</reference>
<keyword evidence="1" id="KW-0472">Membrane</keyword>
<protein>
    <submittedName>
        <fullName evidence="2">Uncharacterized protein</fullName>
    </submittedName>
</protein>
<accession>A0A2M6XC15</accession>
<evidence type="ECO:0000256" key="1">
    <source>
        <dbReference type="SAM" id="Phobius"/>
    </source>
</evidence>
<dbReference type="AlphaFoldDB" id="A0A2M6XC15"/>
<feature type="transmembrane region" description="Helical" evidence="1">
    <location>
        <begin position="53"/>
        <end position="70"/>
    </location>
</feature>
<evidence type="ECO:0000313" key="2">
    <source>
        <dbReference type="EMBL" id="PIU03185.1"/>
    </source>
</evidence>